<sequence>MRKITLVLLLLVVCDMAFSKNLRKRRSLFTEDEADFQRLLEDIDAGKVDIDDMIRGDSRRIFVRRPWGWRFGKK</sequence>
<evidence type="ECO:0000256" key="1">
    <source>
        <dbReference type="SAM" id="SignalP"/>
    </source>
</evidence>
<proteinExistence type="predicted"/>
<accession>A0ABD3XYV6</accession>
<comment type="caution">
    <text evidence="2">The sequence shown here is derived from an EMBL/GenBank/DDBJ whole genome shotgun (WGS) entry which is preliminary data.</text>
</comment>
<dbReference type="EMBL" id="JBJQND010000001">
    <property type="protein sequence ID" value="KAL3890260.1"/>
    <property type="molecule type" value="Genomic_DNA"/>
</dbReference>
<feature type="signal peptide" evidence="1">
    <location>
        <begin position="1"/>
        <end position="19"/>
    </location>
</feature>
<dbReference type="Proteomes" id="UP001634394">
    <property type="component" value="Unassembled WGS sequence"/>
</dbReference>
<organism evidence="2 3">
    <name type="scientific">Sinanodonta woodiana</name>
    <name type="common">Chinese pond mussel</name>
    <name type="synonym">Anodonta woodiana</name>
    <dbReference type="NCBI Taxonomy" id="1069815"/>
    <lineage>
        <taxon>Eukaryota</taxon>
        <taxon>Metazoa</taxon>
        <taxon>Spiralia</taxon>
        <taxon>Lophotrochozoa</taxon>
        <taxon>Mollusca</taxon>
        <taxon>Bivalvia</taxon>
        <taxon>Autobranchia</taxon>
        <taxon>Heteroconchia</taxon>
        <taxon>Palaeoheterodonta</taxon>
        <taxon>Unionida</taxon>
        <taxon>Unionoidea</taxon>
        <taxon>Unionidae</taxon>
        <taxon>Unioninae</taxon>
        <taxon>Sinanodonta</taxon>
    </lineage>
</organism>
<keyword evidence="3" id="KW-1185">Reference proteome</keyword>
<name>A0ABD3XYV6_SINWO</name>
<feature type="chain" id="PRO_5044881676" evidence="1">
    <location>
        <begin position="20"/>
        <end position="74"/>
    </location>
</feature>
<dbReference type="AlphaFoldDB" id="A0ABD3XYV6"/>
<protein>
    <submittedName>
        <fullName evidence="2">Uncharacterized protein</fullName>
    </submittedName>
</protein>
<gene>
    <name evidence="2" type="ORF">ACJMK2_002548</name>
</gene>
<evidence type="ECO:0000313" key="3">
    <source>
        <dbReference type="Proteomes" id="UP001634394"/>
    </source>
</evidence>
<evidence type="ECO:0000313" key="2">
    <source>
        <dbReference type="EMBL" id="KAL3890260.1"/>
    </source>
</evidence>
<keyword evidence="1" id="KW-0732">Signal</keyword>
<reference evidence="2 3" key="1">
    <citation type="submission" date="2024-11" db="EMBL/GenBank/DDBJ databases">
        <title>Chromosome-level genome assembly of the freshwater bivalve Anodonta woodiana.</title>
        <authorList>
            <person name="Chen X."/>
        </authorList>
    </citation>
    <scope>NUCLEOTIDE SEQUENCE [LARGE SCALE GENOMIC DNA]</scope>
    <source>
        <strain evidence="2">MN2024</strain>
        <tissue evidence="2">Gills</tissue>
    </source>
</reference>